<dbReference type="GO" id="GO:0003700">
    <property type="term" value="F:DNA-binding transcription factor activity"/>
    <property type="evidence" value="ECO:0007669"/>
    <property type="project" value="InterPro"/>
</dbReference>
<feature type="domain" description="HTH merR-type" evidence="2">
    <location>
        <begin position="128"/>
        <end position="197"/>
    </location>
</feature>
<dbReference type="InterPro" id="IPR009061">
    <property type="entry name" value="DNA-bd_dom_put_sf"/>
</dbReference>
<dbReference type="Pfam" id="PF13411">
    <property type="entry name" value="MerR_1"/>
    <property type="match status" value="1"/>
</dbReference>
<dbReference type="AlphaFoldDB" id="A0A1H5KU47"/>
<evidence type="ECO:0000256" key="1">
    <source>
        <dbReference type="ARBA" id="ARBA00023125"/>
    </source>
</evidence>
<evidence type="ECO:0000259" key="2">
    <source>
        <dbReference type="PROSITE" id="PS50937"/>
    </source>
</evidence>
<dbReference type="PROSITE" id="PS50937">
    <property type="entry name" value="HTH_MERR_2"/>
    <property type="match status" value="2"/>
</dbReference>
<feature type="domain" description="HTH merR-type" evidence="2">
    <location>
        <begin position="5"/>
        <end position="53"/>
    </location>
</feature>
<dbReference type="PANTHER" id="PTHR30204:SF93">
    <property type="entry name" value="HTH MERR-TYPE DOMAIN-CONTAINING PROTEIN"/>
    <property type="match status" value="1"/>
</dbReference>
<dbReference type="OrthoDB" id="5242095at2"/>
<dbReference type="SUPFAM" id="SSF46955">
    <property type="entry name" value="Putative DNA-binding domain"/>
    <property type="match status" value="2"/>
</dbReference>
<sequence>MDPAVWSTGQVATRAGCSVQQVRDLERLGVIPPAQRAANGYRHFGTRHVLALRAYRNLAHAVGPVRARTVMRGLDAVTLPEAVAAVTELHTELARAREGALAARRALAAIRAESITDPDPAGVTGDDALTITELAGALGVRTSTLRFWESEGLLRPERVTRRHARSYPPSAARDARIVAALRSAGYRIPDVRRAMAAVHGFDTNTAAGLGDPAAALERRLESLAAQMLALLHAGTDLAALLESAPAPRAAMGG</sequence>
<reference evidence="4" key="1">
    <citation type="submission" date="2016-10" db="EMBL/GenBank/DDBJ databases">
        <authorList>
            <person name="Varghese N."/>
            <person name="Submissions S."/>
        </authorList>
    </citation>
    <scope>NUCLEOTIDE SEQUENCE [LARGE SCALE GENOMIC DNA]</scope>
    <source>
        <strain evidence="4">DSM 21368</strain>
    </source>
</reference>
<dbReference type="PANTHER" id="PTHR30204">
    <property type="entry name" value="REDOX-CYCLING DRUG-SENSING TRANSCRIPTIONAL ACTIVATOR SOXR"/>
    <property type="match status" value="1"/>
</dbReference>
<dbReference type="InterPro" id="IPR047057">
    <property type="entry name" value="MerR_fam"/>
</dbReference>
<proteinExistence type="predicted"/>
<evidence type="ECO:0000313" key="3">
    <source>
        <dbReference type="EMBL" id="SEE68366.1"/>
    </source>
</evidence>
<organism evidence="3 4">
    <name type="scientific">Ruania alba</name>
    <dbReference type="NCBI Taxonomy" id="648782"/>
    <lineage>
        <taxon>Bacteria</taxon>
        <taxon>Bacillati</taxon>
        <taxon>Actinomycetota</taxon>
        <taxon>Actinomycetes</taxon>
        <taxon>Micrococcales</taxon>
        <taxon>Ruaniaceae</taxon>
        <taxon>Ruania</taxon>
    </lineage>
</organism>
<gene>
    <name evidence="3" type="ORF">SAMN04488554_2453</name>
</gene>
<keyword evidence="1 3" id="KW-0238">DNA-binding</keyword>
<dbReference type="STRING" id="648782.SAMN04488554_2453"/>
<keyword evidence="4" id="KW-1185">Reference proteome</keyword>
<evidence type="ECO:0000313" key="4">
    <source>
        <dbReference type="Proteomes" id="UP000199220"/>
    </source>
</evidence>
<dbReference type="SMART" id="SM00422">
    <property type="entry name" value="HTH_MERR"/>
    <property type="match status" value="2"/>
</dbReference>
<dbReference type="RefSeq" id="WP_089773407.1">
    <property type="nucleotide sequence ID" value="NZ_FNTX01000002.1"/>
</dbReference>
<dbReference type="InterPro" id="IPR000551">
    <property type="entry name" value="MerR-type_HTH_dom"/>
</dbReference>
<dbReference type="Pfam" id="PF00376">
    <property type="entry name" value="MerR"/>
    <property type="match status" value="1"/>
</dbReference>
<dbReference type="GO" id="GO:0003677">
    <property type="term" value="F:DNA binding"/>
    <property type="evidence" value="ECO:0007669"/>
    <property type="project" value="UniProtKB-KW"/>
</dbReference>
<name>A0A1H5KU47_9MICO</name>
<dbReference type="Gene3D" id="1.10.1660.10">
    <property type="match status" value="2"/>
</dbReference>
<dbReference type="Proteomes" id="UP000199220">
    <property type="component" value="Unassembled WGS sequence"/>
</dbReference>
<protein>
    <submittedName>
        <fullName evidence="3">DNA-binding transcriptional regulator, MerR family</fullName>
    </submittedName>
</protein>
<dbReference type="EMBL" id="FNTX01000002">
    <property type="protein sequence ID" value="SEE68366.1"/>
    <property type="molecule type" value="Genomic_DNA"/>
</dbReference>
<accession>A0A1H5KU47</accession>